<dbReference type="GO" id="GO:0000976">
    <property type="term" value="F:transcription cis-regulatory region binding"/>
    <property type="evidence" value="ECO:0007669"/>
    <property type="project" value="TreeGrafter"/>
</dbReference>
<gene>
    <name evidence="4" type="ORF">SAMN05216207_101937</name>
</gene>
<accession>A0A1I5B1P4</accession>
<dbReference type="EMBL" id="FOUY01000019">
    <property type="protein sequence ID" value="SFN68648.1"/>
    <property type="molecule type" value="Genomic_DNA"/>
</dbReference>
<dbReference type="RefSeq" id="WP_093345512.1">
    <property type="nucleotide sequence ID" value="NZ_FOUY01000019.1"/>
</dbReference>
<evidence type="ECO:0000313" key="4">
    <source>
        <dbReference type="EMBL" id="SFN68648.1"/>
    </source>
</evidence>
<dbReference type="Gene3D" id="1.10.357.10">
    <property type="entry name" value="Tetracycline Repressor, domain 2"/>
    <property type="match status" value="1"/>
</dbReference>
<keyword evidence="1 2" id="KW-0238">DNA-binding</keyword>
<dbReference type="PROSITE" id="PS50977">
    <property type="entry name" value="HTH_TETR_2"/>
    <property type="match status" value="1"/>
</dbReference>
<dbReference type="SUPFAM" id="SSF46689">
    <property type="entry name" value="Homeodomain-like"/>
    <property type="match status" value="1"/>
</dbReference>
<name>A0A1I5B1P4_PSUAM</name>
<dbReference type="InterPro" id="IPR001647">
    <property type="entry name" value="HTH_TetR"/>
</dbReference>
<dbReference type="STRING" id="260086.SAMN05216207_101937"/>
<dbReference type="PANTHER" id="PTHR30055">
    <property type="entry name" value="HTH-TYPE TRANSCRIPTIONAL REGULATOR RUTR"/>
    <property type="match status" value="1"/>
</dbReference>
<evidence type="ECO:0000313" key="5">
    <source>
        <dbReference type="Proteomes" id="UP000199614"/>
    </source>
</evidence>
<feature type="DNA-binding region" description="H-T-H motif" evidence="2">
    <location>
        <begin position="31"/>
        <end position="50"/>
    </location>
</feature>
<proteinExistence type="predicted"/>
<keyword evidence="5" id="KW-1185">Reference proteome</keyword>
<dbReference type="PANTHER" id="PTHR30055:SF226">
    <property type="entry name" value="HTH-TYPE TRANSCRIPTIONAL REGULATOR PKSA"/>
    <property type="match status" value="1"/>
</dbReference>
<dbReference type="AlphaFoldDB" id="A0A1I5B1P4"/>
<organism evidence="4 5">
    <name type="scientific">Pseudonocardia ammonioxydans</name>
    <dbReference type="NCBI Taxonomy" id="260086"/>
    <lineage>
        <taxon>Bacteria</taxon>
        <taxon>Bacillati</taxon>
        <taxon>Actinomycetota</taxon>
        <taxon>Actinomycetes</taxon>
        <taxon>Pseudonocardiales</taxon>
        <taxon>Pseudonocardiaceae</taxon>
        <taxon>Pseudonocardia</taxon>
    </lineage>
</organism>
<feature type="domain" description="HTH tetR-type" evidence="3">
    <location>
        <begin position="8"/>
        <end position="68"/>
    </location>
</feature>
<evidence type="ECO:0000259" key="3">
    <source>
        <dbReference type="PROSITE" id="PS50977"/>
    </source>
</evidence>
<dbReference type="Proteomes" id="UP000199614">
    <property type="component" value="Unassembled WGS sequence"/>
</dbReference>
<dbReference type="GO" id="GO:0003700">
    <property type="term" value="F:DNA-binding transcription factor activity"/>
    <property type="evidence" value="ECO:0007669"/>
    <property type="project" value="TreeGrafter"/>
</dbReference>
<dbReference type="InterPro" id="IPR050109">
    <property type="entry name" value="HTH-type_TetR-like_transc_reg"/>
</dbReference>
<evidence type="ECO:0000256" key="2">
    <source>
        <dbReference type="PROSITE-ProRule" id="PRU00335"/>
    </source>
</evidence>
<evidence type="ECO:0000256" key="1">
    <source>
        <dbReference type="ARBA" id="ARBA00023125"/>
    </source>
</evidence>
<dbReference type="SUPFAM" id="SSF48498">
    <property type="entry name" value="Tetracyclin repressor-like, C-terminal domain"/>
    <property type="match status" value="1"/>
</dbReference>
<dbReference type="InterPro" id="IPR009057">
    <property type="entry name" value="Homeodomain-like_sf"/>
</dbReference>
<sequence length="197" mass="21140">MPPSDRTAERRRLLVRAGFELLGADGLAGVTVRGVCAHARLNARYFYESFRGLDELVVAVFDGVVAELRVQVDAAVAGAGADPLARVRATVASTADFVDSDRRRARVLYEEGRGHDGLQRRRAEVAMGIAELVATESARDDPGAAHRAVATFLVGGFSELLVRWLDGTVPVGRDELVRIATELFVVAGQVGGQASRR</sequence>
<dbReference type="OrthoDB" id="3783612at2"/>
<reference evidence="4 5" key="1">
    <citation type="submission" date="2016-10" db="EMBL/GenBank/DDBJ databases">
        <authorList>
            <person name="de Groot N.N."/>
        </authorList>
    </citation>
    <scope>NUCLEOTIDE SEQUENCE [LARGE SCALE GENOMIC DNA]</scope>
    <source>
        <strain evidence="4 5">CGMCC 4.1877</strain>
    </source>
</reference>
<dbReference type="InterPro" id="IPR036271">
    <property type="entry name" value="Tet_transcr_reg_TetR-rel_C_sf"/>
</dbReference>
<protein>
    <submittedName>
        <fullName evidence="4">Transcriptional regulator, TetR family</fullName>
    </submittedName>
</protein>